<dbReference type="Pfam" id="PF14052">
    <property type="entry name" value="Caps_assemb_Wzi"/>
    <property type="match status" value="1"/>
</dbReference>
<dbReference type="RefSeq" id="WP_311580058.1">
    <property type="nucleotide sequence ID" value="NZ_JAVRIF010000003.1"/>
</dbReference>
<keyword evidence="3" id="KW-1185">Reference proteome</keyword>
<keyword evidence="1" id="KW-0732">Signal</keyword>
<dbReference type="Proteomes" id="UP001266357">
    <property type="component" value="Unassembled WGS sequence"/>
</dbReference>
<dbReference type="InterPro" id="IPR038636">
    <property type="entry name" value="Wzi_sf"/>
</dbReference>
<dbReference type="EMBL" id="JAVRIF010000003">
    <property type="protein sequence ID" value="MDT0603603.1"/>
    <property type="molecule type" value="Genomic_DNA"/>
</dbReference>
<evidence type="ECO:0000313" key="2">
    <source>
        <dbReference type="EMBL" id="MDT0603603.1"/>
    </source>
</evidence>
<organism evidence="2 3">
    <name type="scientific">Thalassotalea castellviae</name>
    <dbReference type="NCBI Taxonomy" id="3075612"/>
    <lineage>
        <taxon>Bacteria</taxon>
        <taxon>Pseudomonadati</taxon>
        <taxon>Pseudomonadota</taxon>
        <taxon>Gammaproteobacteria</taxon>
        <taxon>Alteromonadales</taxon>
        <taxon>Colwelliaceae</taxon>
        <taxon>Thalassotalea</taxon>
    </lineage>
</organism>
<protein>
    <submittedName>
        <fullName evidence="2">Capsule assembly Wzi family protein</fullName>
    </submittedName>
</protein>
<sequence>MKYQKFLKYHKFHYVLLFLCLSAHAEPWIDSSNLFLRENIQHLVDAGYITTPVTTFPLMWFDIAQDLKKIPYFKLNQSEIDAYNYIQHQLQLAKRNQTRIKATFATEDNRFASFGDTYRAKNSFTIHNSFMSDTFALNLSPSYNVSPTKDDEKHFDSSYLAGFWGNWVISVGKQDRWWGPGWDSNLGLTNNAKPIPAIAISRKSAAPFSVPFTEISIPWTVTSFMGVMDDNRVIKDTLLWGFRLNFIPIPNLEIGITRLAQWGGKGRPKGSSTFWNVFIGKDNCGAGGLECLADGSQEPGNQQAGYDFRYSFSLLDTAFGLYGQSIAEDGNDNSSFSFLTEVQSQIGMDVRINLFETSSTFFVEYADTYTDCVDEDTIDVGNCFYEHHIYQTGMRYEQRTLGNLYDNDASSLVFGLISNISSNTRMTIKLRNLRLNKDNSDKNSESLIIGNPLTKYAENTTMLSTKVQHSYRNWRYTVGLDISQSTFKNAIADKKKANLFLSVEYNL</sequence>
<dbReference type="Gene3D" id="2.40.160.130">
    <property type="entry name" value="Capsule assembly protein Wzi"/>
    <property type="match status" value="1"/>
</dbReference>
<evidence type="ECO:0000256" key="1">
    <source>
        <dbReference type="SAM" id="SignalP"/>
    </source>
</evidence>
<feature type="signal peptide" evidence="1">
    <location>
        <begin position="1"/>
        <end position="25"/>
    </location>
</feature>
<reference evidence="2 3" key="1">
    <citation type="submission" date="2023-09" db="EMBL/GenBank/DDBJ databases">
        <authorList>
            <person name="Rey-Velasco X."/>
        </authorList>
    </citation>
    <scope>NUCLEOTIDE SEQUENCE [LARGE SCALE GENOMIC DNA]</scope>
    <source>
        <strain evidence="2 3">W431</strain>
    </source>
</reference>
<gene>
    <name evidence="2" type="ORF">RM573_08345</name>
</gene>
<name>A0ABU3A149_9GAMM</name>
<comment type="caution">
    <text evidence="2">The sequence shown here is derived from an EMBL/GenBank/DDBJ whole genome shotgun (WGS) entry which is preliminary data.</text>
</comment>
<evidence type="ECO:0000313" key="3">
    <source>
        <dbReference type="Proteomes" id="UP001266357"/>
    </source>
</evidence>
<dbReference type="InterPro" id="IPR026950">
    <property type="entry name" value="Caps_assemb_Wzi"/>
</dbReference>
<feature type="chain" id="PRO_5045253221" evidence="1">
    <location>
        <begin position="26"/>
        <end position="507"/>
    </location>
</feature>
<accession>A0ABU3A149</accession>
<proteinExistence type="predicted"/>